<accession>A0ABR4LFA5</accession>
<proteinExistence type="inferred from homology"/>
<gene>
    <name evidence="7" type="ORF">BJX67DRAFT_374804</name>
</gene>
<sequence length="463" mass="50270">MSPAVTTPHYPVAVVGGGIAGLTLALALERQGVEYILFEARDCLSPDEGASIGLLPNGLRILDQLGLLDEIEKHTLPLQRWRHMDEEGGLLCETRALGYYPSKLGYGGMFLPRRKVLEIMETSLKNREKTVRTNSRVVSLDETDEYVAIKLSDGSRATADLVIGADGVRSCVRDAIDRAHPGPDVPAHADDYIKTRFAAVYGISPPVQGIAEGEVFSVYRPGATILIFTGLGATIFWFVLEDLGRECGLSATPRYTREDVDAVCRSVAHLAITPTVSFGDVYAARSVAMKVPLEEGTAPTFHTDRMVIAGDAAHKSTPNAAMGANQAIESAAVLLNELRGVWSQPPPSQHGALRAALERYSSLRKPRTHAVVQRAGMVCRAQMCHTNGPAAAIRDELPSLRDWDWLFRGFMGFAESPVLEGVPLSSKGLFYQQAVEQFQKRVRARQTGGEDISIAALMGMEAE</sequence>
<evidence type="ECO:0000313" key="7">
    <source>
        <dbReference type="EMBL" id="KAL2863145.1"/>
    </source>
</evidence>
<feature type="domain" description="FAD-binding" evidence="6">
    <location>
        <begin position="10"/>
        <end position="375"/>
    </location>
</feature>
<keyword evidence="5" id="KW-1133">Transmembrane helix</keyword>
<evidence type="ECO:0000259" key="6">
    <source>
        <dbReference type="Pfam" id="PF01494"/>
    </source>
</evidence>
<dbReference type="PRINTS" id="PR00420">
    <property type="entry name" value="RNGMNOXGNASE"/>
</dbReference>
<evidence type="ECO:0000256" key="2">
    <source>
        <dbReference type="ARBA" id="ARBA00022630"/>
    </source>
</evidence>
<keyword evidence="3" id="KW-0274">FAD</keyword>
<dbReference type="InterPro" id="IPR036188">
    <property type="entry name" value="FAD/NAD-bd_sf"/>
</dbReference>
<dbReference type="GeneID" id="98146673"/>
<evidence type="ECO:0000256" key="1">
    <source>
        <dbReference type="ARBA" id="ARBA00007992"/>
    </source>
</evidence>
<evidence type="ECO:0000256" key="3">
    <source>
        <dbReference type="ARBA" id="ARBA00022827"/>
    </source>
</evidence>
<feature type="transmembrane region" description="Helical" evidence="5">
    <location>
        <begin position="12"/>
        <end position="28"/>
    </location>
</feature>
<evidence type="ECO:0000313" key="8">
    <source>
        <dbReference type="Proteomes" id="UP001610432"/>
    </source>
</evidence>
<reference evidence="7 8" key="1">
    <citation type="submission" date="2024-07" db="EMBL/GenBank/DDBJ databases">
        <title>Section-level genome sequencing and comparative genomics of Aspergillus sections Usti and Cavernicolus.</title>
        <authorList>
            <consortium name="Lawrence Berkeley National Laboratory"/>
            <person name="Nybo J.L."/>
            <person name="Vesth T.C."/>
            <person name="Theobald S."/>
            <person name="Frisvad J.C."/>
            <person name="Larsen T.O."/>
            <person name="Kjaerboelling I."/>
            <person name="Rothschild-Mancinelli K."/>
            <person name="Lyhne E.K."/>
            <person name="Kogle M.E."/>
            <person name="Barry K."/>
            <person name="Clum A."/>
            <person name="Na H."/>
            <person name="Ledsgaard L."/>
            <person name="Lin J."/>
            <person name="Lipzen A."/>
            <person name="Kuo A."/>
            <person name="Riley R."/>
            <person name="Mondo S."/>
            <person name="Labutti K."/>
            <person name="Haridas S."/>
            <person name="Pangalinan J."/>
            <person name="Salamov A.A."/>
            <person name="Simmons B.A."/>
            <person name="Magnuson J.K."/>
            <person name="Chen J."/>
            <person name="Drula E."/>
            <person name="Henrissat B."/>
            <person name="Wiebenga A."/>
            <person name="Lubbers R.J."/>
            <person name="Gomes A.C."/>
            <person name="Macurrencykelacurrency M.R."/>
            <person name="Stajich J."/>
            <person name="Grigoriev I.V."/>
            <person name="Mortensen U.H."/>
            <person name="De Vries R.P."/>
            <person name="Baker S.E."/>
            <person name="Andersen M.R."/>
        </authorList>
    </citation>
    <scope>NUCLEOTIDE SEQUENCE [LARGE SCALE GENOMIC DNA]</scope>
    <source>
        <strain evidence="7 8">CBS 449.75</strain>
    </source>
</reference>
<dbReference type="SUPFAM" id="SSF51905">
    <property type="entry name" value="FAD/NAD(P)-binding domain"/>
    <property type="match status" value="1"/>
</dbReference>
<evidence type="ECO:0000256" key="4">
    <source>
        <dbReference type="ARBA" id="ARBA00023002"/>
    </source>
</evidence>
<dbReference type="RefSeq" id="XP_070882124.1">
    <property type="nucleotide sequence ID" value="XM_071031601.1"/>
</dbReference>
<protein>
    <recommendedName>
        <fullName evidence="6">FAD-binding domain-containing protein</fullName>
    </recommendedName>
</protein>
<keyword evidence="8" id="KW-1185">Reference proteome</keyword>
<feature type="transmembrane region" description="Helical" evidence="5">
    <location>
        <begin position="223"/>
        <end position="240"/>
    </location>
</feature>
<comment type="caution">
    <text evidence="7">The sequence shown here is derived from an EMBL/GenBank/DDBJ whole genome shotgun (WGS) entry which is preliminary data.</text>
</comment>
<dbReference type="Gene3D" id="3.50.50.60">
    <property type="entry name" value="FAD/NAD(P)-binding domain"/>
    <property type="match status" value="1"/>
</dbReference>
<comment type="similarity">
    <text evidence="1">Belongs to the paxM FAD-dependent monooxygenase family.</text>
</comment>
<keyword evidence="5" id="KW-0812">Transmembrane</keyword>
<dbReference type="PANTHER" id="PTHR47356:SF2">
    <property type="entry name" value="FAD-BINDING DOMAIN-CONTAINING PROTEIN-RELATED"/>
    <property type="match status" value="1"/>
</dbReference>
<dbReference type="Pfam" id="PF01494">
    <property type="entry name" value="FAD_binding_3"/>
    <property type="match status" value="1"/>
</dbReference>
<dbReference type="InterPro" id="IPR050562">
    <property type="entry name" value="FAD_mOase_fung"/>
</dbReference>
<keyword evidence="2" id="KW-0285">Flavoprotein</keyword>
<organism evidence="7 8">
    <name type="scientific">Aspergillus lucknowensis</name>
    <dbReference type="NCBI Taxonomy" id="176173"/>
    <lineage>
        <taxon>Eukaryota</taxon>
        <taxon>Fungi</taxon>
        <taxon>Dikarya</taxon>
        <taxon>Ascomycota</taxon>
        <taxon>Pezizomycotina</taxon>
        <taxon>Eurotiomycetes</taxon>
        <taxon>Eurotiomycetidae</taxon>
        <taxon>Eurotiales</taxon>
        <taxon>Aspergillaceae</taxon>
        <taxon>Aspergillus</taxon>
        <taxon>Aspergillus subgen. Nidulantes</taxon>
    </lineage>
</organism>
<dbReference type="Proteomes" id="UP001610432">
    <property type="component" value="Unassembled WGS sequence"/>
</dbReference>
<dbReference type="PANTHER" id="PTHR47356">
    <property type="entry name" value="FAD-DEPENDENT MONOOXYGENASE ASQG-RELATED"/>
    <property type="match status" value="1"/>
</dbReference>
<name>A0ABR4LFA5_9EURO</name>
<dbReference type="InterPro" id="IPR002938">
    <property type="entry name" value="FAD-bd"/>
</dbReference>
<keyword evidence="5" id="KW-0472">Membrane</keyword>
<keyword evidence="4" id="KW-0560">Oxidoreductase</keyword>
<evidence type="ECO:0000256" key="5">
    <source>
        <dbReference type="SAM" id="Phobius"/>
    </source>
</evidence>
<dbReference type="EMBL" id="JBFXLQ010000056">
    <property type="protein sequence ID" value="KAL2863145.1"/>
    <property type="molecule type" value="Genomic_DNA"/>
</dbReference>